<organism evidence="1">
    <name type="scientific">marine sediment metagenome</name>
    <dbReference type="NCBI Taxonomy" id="412755"/>
    <lineage>
        <taxon>unclassified sequences</taxon>
        <taxon>metagenomes</taxon>
        <taxon>ecological metagenomes</taxon>
    </lineage>
</organism>
<dbReference type="Gene3D" id="3.40.50.300">
    <property type="entry name" value="P-loop containing nucleotide triphosphate hydrolases"/>
    <property type="match status" value="1"/>
</dbReference>
<evidence type="ECO:0000313" key="1">
    <source>
        <dbReference type="EMBL" id="KKN88832.1"/>
    </source>
</evidence>
<protein>
    <recommendedName>
        <fullName evidence="2">Helicase/UvrB N-terminal domain-containing protein</fullName>
    </recommendedName>
</protein>
<evidence type="ECO:0008006" key="2">
    <source>
        <dbReference type="Google" id="ProtNLM"/>
    </source>
</evidence>
<dbReference type="EMBL" id="LAZR01000125">
    <property type="protein sequence ID" value="KKN88832.1"/>
    <property type="molecule type" value="Genomic_DNA"/>
</dbReference>
<name>A0A0F9UMX0_9ZZZZ</name>
<dbReference type="AlphaFoldDB" id="A0A0F9UMX0"/>
<comment type="caution">
    <text evidence="1">The sequence shown here is derived from an EMBL/GenBank/DDBJ whole genome shotgun (WGS) entry which is preliminary data.</text>
</comment>
<proteinExistence type="predicted"/>
<sequence>MPKNLATVALDNPDWKLHKPPLPSFSEYMKKRWPREWQRMGVEALHGCRLCGIIAPCGCGKTTFQIFMSILDMVDSNFTQAQLIPVPQLHIGFGFVKKQDFQFDVDGPVYKYMVSDSENFTRDFSSLESKMDALEHWMCLTSAAKRGACKDPDSFRGLVAVCSNALLVAVFDRLVARTLEGSAAERKAARARLNSIPKNTTFRPDEMHHIASSDESDINGLGRFYRFLFASRCKSYKVCYSTATPFRGDCQKIFPDDVQFTVYEHKWLDNWKTLGIRSFKMEYTEYNRDPVQMMLDAVAQEPNRYHLLPCPRTGEAWRKGAKGEKLLRKLIKGLKALKPGRICDLVIREGLSASERDFNKHLLLEDNEALQRGDAHAFDIVVACDIVREGTDWVICDRIHESAPKKSITNNIQTMGRMFRSFHGKTTVKYVAYIPKFVIPKGCSSRAELLGHRTRILLFFLIVDNLAYPCMLPSMKTKSARGESDPDATTIEDMYGHEVYQRLLGAVLEEYRCAPKPEGLTDMEHIVLFIEKLLVQYNTPEEHMQHAADHFKLKLLNLFGAKKIRVACYKELAEFLKKYGEVLFERIDKDKTTHYGSFSEKELKKFYEICKDWRDEFWDRKRIRPSNA</sequence>
<gene>
    <name evidence="1" type="ORF">LCGC14_0244390</name>
</gene>
<accession>A0A0F9UMX0</accession>
<dbReference type="SUPFAM" id="SSF52540">
    <property type="entry name" value="P-loop containing nucleoside triphosphate hydrolases"/>
    <property type="match status" value="1"/>
</dbReference>
<dbReference type="InterPro" id="IPR027417">
    <property type="entry name" value="P-loop_NTPase"/>
</dbReference>
<reference evidence="1" key="1">
    <citation type="journal article" date="2015" name="Nature">
        <title>Complex archaea that bridge the gap between prokaryotes and eukaryotes.</title>
        <authorList>
            <person name="Spang A."/>
            <person name="Saw J.H."/>
            <person name="Jorgensen S.L."/>
            <person name="Zaremba-Niedzwiedzka K."/>
            <person name="Martijn J."/>
            <person name="Lind A.E."/>
            <person name="van Eijk R."/>
            <person name="Schleper C."/>
            <person name="Guy L."/>
            <person name="Ettema T.J."/>
        </authorList>
    </citation>
    <scope>NUCLEOTIDE SEQUENCE</scope>
</reference>